<accession>A0A931J161</accession>
<protein>
    <submittedName>
        <fullName evidence="7">OmpA family protein</fullName>
    </submittedName>
</protein>
<sequence>MNLSLRLLSAALLLSAAPAFAQTPAPAPAQKPVIVSGVVPDEASRAAILARARELYGPERVVDQLGVGKLAAPPNWTQQVVKLMQPELKQVSQGELKVRGSVVELNGQVGSQALVASIPASLQGQLANPSYQLRAGLRVDSPGQAQLDAALANRIVEFEPARDQLTATGTQVLDQLLPLLKQFDGRRFEVVGHTDSDGAREANMALSKARAEAVKRYLVERGIPAASIVTDGAGPDRPVADNGSAAGKARNRRIEFRVLA</sequence>
<dbReference type="Pfam" id="PF00691">
    <property type="entry name" value="OmpA"/>
    <property type="match status" value="1"/>
</dbReference>
<proteinExistence type="predicted"/>
<dbReference type="AlphaFoldDB" id="A0A931J161"/>
<evidence type="ECO:0000313" key="8">
    <source>
        <dbReference type="Proteomes" id="UP000613266"/>
    </source>
</evidence>
<dbReference type="PANTHER" id="PTHR30329">
    <property type="entry name" value="STATOR ELEMENT OF FLAGELLAR MOTOR COMPLEX"/>
    <property type="match status" value="1"/>
</dbReference>
<keyword evidence="5" id="KW-0732">Signal</keyword>
<evidence type="ECO:0000256" key="1">
    <source>
        <dbReference type="ARBA" id="ARBA00004442"/>
    </source>
</evidence>
<dbReference type="InterPro" id="IPR036737">
    <property type="entry name" value="OmpA-like_sf"/>
</dbReference>
<keyword evidence="2 4" id="KW-0472">Membrane</keyword>
<dbReference type="Gene3D" id="3.30.1330.60">
    <property type="entry name" value="OmpA-like domain"/>
    <property type="match status" value="1"/>
</dbReference>
<evidence type="ECO:0000256" key="5">
    <source>
        <dbReference type="SAM" id="SignalP"/>
    </source>
</evidence>
<dbReference type="SUPFAM" id="SSF103088">
    <property type="entry name" value="OmpA-like"/>
    <property type="match status" value="1"/>
</dbReference>
<feature type="chain" id="PRO_5037704909" evidence="5">
    <location>
        <begin position="22"/>
        <end position="260"/>
    </location>
</feature>
<dbReference type="InterPro" id="IPR050330">
    <property type="entry name" value="Bact_OuterMem_StrucFunc"/>
</dbReference>
<dbReference type="RefSeq" id="WP_198111383.1">
    <property type="nucleotide sequence ID" value="NZ_JAEDAK010000007.1"/>
</dbReference>
<comment type="caution">
    <text evidence="7">The sequence shown here is derived from an EMBL/GenBank/DDBJ whole genome shotgun (WGS) entry which is preliminary data.</text>
</comment>
<name>A0A931J161_9BURK</name>
<evidence type="ECO:0000313" key="7">
    <source>
        <dbReference type="EMBL" id="MBH9577614.1"/>
    </source>
</evidence>
<dbReference type="PROSITE" id="PS51123">
    <property type="entry name" value="OMPA_2"/>
    <property type="match status" value="1"/>
</dbReference>
<evidence type="ECO:0000256" key="3">
    <source>
        <dbReference type="ARBA" id="ARBA00023237"/>
    </source>
</evidence>
<evidence type="ECO:0000256" key="4">
    <source>
        <dbReference type="PROSITE-ProRule" id="PRU00473"/>
    </source>
</evidence>
<dbReference type="Proteomes" id="UP000613266">
    <property type="component" value="Unassembled WGS sequence"/>
</dbReference>
<dbReference type="CDD" id="cd07185">
    <property type="entry name" value="OmpA_C-like"/>
    <property type="match status" value="1"/>
</dbReference>
<evidence type="ECO:0000259" key="6">
    <source>
        <dbReference type="PROSITE" id="PS51123"/>
    </source>
</evidence>
<dbReference type="InterPro" id="IPR006665">
    <property type="entry name" value="OmpA-like"/>
</dbReference>
<dbReference type="PRINTS" id="PR01023">
    <property type="entry name" value="NAFLGMOTY"/>
</dbReference>
<feature type="domain" description="OmpA-like" evidence="6">
    <location>
        <begin position="145"/>
        <end position="260"/>
    </location>
</feature>
<keyword evidence="8" id="KW-1185">Reference proteome</keyword>
<dbReference type="GO" id="GO:0009279">
    <property type="term" value="C:cell outer membrane"/>
    <property type="evidence" value="ECO:0007669"/>
    <property type="project" value="UniProtKB-SubCell"/>
</dbReference>
<evidence type="ECO:0000256" key="2">
    <source>
        <dbReference type="ARBA" id="ARBA00023136"/>
    </source>
</evidence>
<dbReference type="InterPro" id="IPR006664">
    <property type="entry name" value="OMP_bac"/>
</dbReference>
<dbReference type="PRINTS" id="PR01021">
    <property type="entry name" value="OMPADOMAIN"/>
</dbReference>
<comment type="subcellular location">
    <subcellularLocation>
        <location evidence="1">Cell outer membrane</location>
    </subcellularLocation>
</comment>
<keyword evidence="3" id="KW-0998">Cell outer membrane</keyword>
<dbReference type="EMBL" id="JAEDAK010000007">
    <property type="protein sequence ID" value="MBH9577614.1"/>
    <property type="molecule type" value="Genomic_DNA"/>
</dbReference>
<gene>
    <name evidence="7" type="ORF">I7X39_11945</name>
</gene>
<dbReference type="PANTHER" id="PTHR30329:SF21">
    <property type="entry name" value="LIPOPROTEIN YIAD-RELATED"/>
    <property type="match status" value="1"/>
</dbReference>
<organism evidence="7 8">
    <name type="scientific">Inhella proteolytica</name>
    <dbReference type="NCBI Taxonomy" id="2795029"/>
    <lineage>
        <taxon>Bacteria</taxon>
        <taxon>Pseudomonadati</taxon>
        <taxon>Pseudomonadota</taxon>
        <taxon>Betaproteobacteria</taxon>
        <taxon>Burkholderiales</taxon>
        <taxon>Sphaerotilaceae</taxon>
        <taxon>Inhella</taxon>
    </lineage>
</organism>
<reference evidence="7" key="1">
    <citation type="submission" date="2020-12" db="EMBL/GenBank/DDBJ databases">
        <title>The genome sequence of Inhella sp. 1Y17.</title>
        <authorList>
            <person name="Liu Y."/>
        </authorList>
    </citation>
    <scope>NUCLEOTIDE SEQUENCE</scope>
    <source>
        <strain evidence="7">1Y17</strain>
    </source>
</reference>
<feature type="signal peptide" evidence="5">
    <location>
        <begin position="1"/>
        <end position="21"/>
    </location>
</feature>
<dbReference type="Gene3D" id="3.40.1520.20">
    <property type="match status" value="1"/>
</dbReference>